<reference evidence="3" key="1">
    <citation type="journal article" date="2017" name="Nat. Commun.">
        <title>The asparagus genome sheds light on the origin and evolution of a young Y chromosome.</title>
        <authorList>
            <person name="Harkess A."/>
            <person name="Zhou J."/>
            <person name="Xu C."/>
            <person name="Bowers J.E."/>
            <person name="Van der Hulst R."/>
            <person name="Ayyampalayam S."/>
            <person name="Mercati F."/>
            <person name="Riccardi P."/>
            <person name="McKain M.R."/>
            <person name="Kakrana A."/>
            <person name="Tang H."/>
            <person name="Ray J."/>
            <person name="Groenendijk J."/>
            <person name="Arikit S."/>
            <person name="Mathioni S.M."/>
            <person name="Nakano M."/>
            <person name="Shan H."/>
            <person name="Telgmann-Rauber A."/>
            <person name="Kanno A."/>
            <person name="Yue Z."/>
            <person name="Chen H."/>
            <person name="Li W."/>
            <person name="Chen Y."/>
            <person name="Xu X."/>
            <person name="Zhang Y."/>
            <person name="Luo S."/>
            <person name="Chen H."/>
            <person name="Gao J."/>
            <person name="Mao Z."/>
            <person name="Pires J.C."/>
            <person name="Luo M."/>
            <person name="Kudrna D."/>
            <person name="Wing R.A."/>
            <person name="Meyers B.C."/>
            <person name="Yi K."/>
            <person name="Kong H."/>
            <person name="Lavrijsen P."/>
            <person name="Sunseri F."/>
            <person name="Falavigna A."/>
            <person name="Ye Y."/>
            <person name="Leebens-Mack J.H."/>
            <person name="Chen G."/>
        </authorList>
    </citation>
    <scope>NUCLEOTIDE SEQUENCE [LARGE SCALE GENOMIC DNA]</scope>
    <source>
        <strain evidence="3">cv. DH0086</strain>
    </source>
</reference>
<dbReference type="Proteomes" id="UP000243459">
    <property type="component" value="Chromosome 1"/>
</dbReference>
<dbReference type="Gramene" id="ONK81137">
    <property type="protein sequence ID" value="ONK81137"/>
    <property type="gene ID" value="A4U43_C01F25690"/>
</dbReference>
<dbReference type="PANTHER" id="PTHR12956">
    <property type="entry name" value="ALKALINE CERAMIDASE-RELATED"/>
    <property type="match status" value="1"/>
</dbReference>
<evidence type="ECO:0000313" key="2">
    <source>
        <dbReference type="EMBL" id="ONK81137.1"/>
    </source>
</evidence>
<dbReference type="AlphaFoldDB" id="A0A5P1FUN8"/>
<proteinExistence type="predicted"/>
<accession>A0A5P1FUN8</accession>
<evidence type="ECO:0000259" key="1">
    <source>
        <dbReference type="Pfam" id="PF04765"/>
    </source>
</evidence>
<dbReference type="InterPro" id="IPR006852">
    <property type="entry name" value="TOD1_MUCI70"/>
</dbReference>
<sequence>MRIGWLSVRTPLLFQSKILCLALLYLLTTLPLSIYVSFSQSRCLFQSPQIHDKSYLFNYPRSYGQHKHALPTARSSCASPVPFSDYKAAVQEIHDLCKNASTSKSSASGYLEMLGESFAGNFSVQKRKSYFDQRGDSLEIPCGFLKEFPVRDSDRLAMASCRGVVVASAVFGDHDKIRQPKGLGPKTLETVCFFMFIDESTLKGLNNHNILTDKQNENNMLGAWRVVILQSKKLPYDNPAMNGVIPKHLIHRLFPNSKFSIWLDAKIQLTVDPLLILHSLLISKDVDMAISKHPFNMHTMEEAMATARWKKWGDVDSLRVQMETYCENGLEPWSPSKLPYTTDVPDTALIARRHTTTSNLFSCLLFNELEAFNPRDQLAFAYVRDLMNPKIKVNMFEVEVFEQITIEYRHNLRREGDGSQSTRKKTRRASSRDINGSSCEHYLLKMWGEITE</sequence>
<dbReference type="OMA" id="EYKIGAW"/>
<gene>
    <name evidence="2" type="ORF">A4U43_C01F25690</name>
</gene>
<feature type="domain" description="TOD1/MUCI70 glycosyltransferase-like" evidence="1">
    <location>
        <begin position="113"/>
        <end position="410"/>
    </location>
</feature>
<dbReference type="PANTHER" id="PTHR12956:SF13">
    <property type="entry name" value="ALKALINE CERAMIDASE TOD1"/>
    <property type="match status" value="1"/>
</dbReference>
<protein>
    <recommendedName>
        <fullName evidence="1">TOD1/MUCI70 glycosyltransferase-like domain-containing protein</fullName>
    </recommendedName>
</protein>
<organism evidence="2 3">
    <name type="scientific">Asparagus officinalis</name>
    <name type="common">Garden asparagus</name>
    <dbReference type="NCBI Taxonomy" id="4686"/>
    <lineage>
        <taxon>Eukaryota</taxon>
        <taxon>Viridiplantae</taxon>
        <taxon>Streptophyta</taxon>
        <taxon>Embryophyta</taxon>
        <taxon>Tracheophyta</taxon>
        <taxon>Spermatophyta</taxon>
        <taxon>Magnoliopsida</taxon>
        <taxon>Liliopsida</taxon>
        <taxon>Asparagales</taxon>
        <taxon>Asparagaceae</taxon>
        <taxon>Asparagoideae</taxon>
        <taxon>Asparagus</taxon>
    </lineage>
</organism>
<dbReference type="OrthoDB" id="1905162at2759"/>
<name>A0A5P1FUN8_ASPOF</name>
<dbReference type="InterPro" id="IPR048354">
    <property type="entry name" value="TOD1_MUCI70_glycTrfase_dom"/>
</dbReference>
<evidence type="ECO:0000313" key="3">
    <source>
        <dbReference type="Proteomes" id="UP000243459"/>
    </source>
</evidence>
<dbReference type="Pfam" id="PF04765">
    <property type="entry name" value="TOD1_MUCI70"/>
    <property type="match status" value="1"/>
</dbReference>
<dbReference type="EMBL" id="CM007381">
    <property type="protein sequence ID" value="ONK81137.1"/>
    <property type="molecule type" value="Genomic_DNA"/>
</dbReference>
<keyword evidence="3" id="KW-1185">Reference proteome</keyword>